<reference evidence="1" key="1">
    <citation type="submission" date="2023-06" db="EMBL/GenBank/DDBJ databases">
        <authorList>
            <person name="Zhang S."/>
        </authorList>
    </citation>
    <scope>NUCLEOTIDE SEQUENCE</scope>
    <source>
        <strain evidence="1">SG2303</strain>
    </source>
</reference>
<protein>
    <submittedName>
        <fullName evidence="1">Uncharacterized protein</fullName>
    </submittedName>
</protein>
<gene>
    <name evidence="1" type="ORF">QU481_17880</name>
</gene>
<keyword evidence="2" id="KW-1185">Reference proteome</keyword>
<proteinExistence type="predicted"/>
<dbReference type="RefSeq" id="WP_289831379.1">
    <property type="nucleotide sequence ID" value="NZ_JAUEDK010000041.1"/>
</dbReference>
<name>A0ABT7XSG1_9NEIS</name>
<evidence type="ECO:0000313" key="2">
    <source>
        <dbReference type="Proteomes" id="UP001168540"/>
    </source>
</evidence>
<organism evidence="1 2">
    <name type="scientific">Crenobacter oryzisoli</name>
    <dbReference type="NCBI Taxonomy" id="3056844"/>
    <lineage>
        <taxon>Bacteria</taxon>
        <taxon>Pseudomonadati</taxon>
        <taxon>Pseudomonadota</taxon>
        <taxon>Betaproteobacteria</taxon>
        <taxon>Neisseriales</taxon>
        <taxon>Neisseriaceae</taxon>
        <taxon>Crenobacter</taxon>
    </lineage>
</organism>
<evidence type="ECO:0000313" key="1">
    <source>
        <dbReference type="EMBL" id="MDN0076729.1"/>
    </source>
</evidence>
<accession>A0ABT7XSG1</accession>
<comment type="caution">
    <text evidence="1">The sequence shown here is derived from an EMBL/GenBank/DDBJ whole genome shotgun (WGS) entry which is preliminary data.</text>
</comment>
<sequence length="80" mass="8864">MEHSIDALLNAMQQDESAVITALKELGQSERHLLAAKLQALASLAMTDERFIPVLLSEAPRLRIHIRIPVESMEQRGSSS</sequence>
<dbReference type="EMBL" id="JAUEDK010000041">
    <property type="protein sequence ID" value="MDN0076729.1"/>
    <property type="molecule type" value="Genomic_DNA"/>
</dbReference>
<dbReference type="Proteomes" id="UP001168540">
    <property type="component" value="Unassembled WGS sequence"/>
</dbReference>